<dbReference type="GO" id="GO:0006412">
    <property type="term" value="P:translation"/>
    <property type="evidence" value="ECO:0007669"/>
    <property type="project" value="UniProtKB-UniRule"/>
</dbReference>
<evidence type="ECO:0000313" key="7">
    <source>
        <dbReference type="Proteomes" id="UP000178444"/>
    </source>
</evidence>
<dbReference type="NCBIfam" id="NF001764">
    <property type="entry name" value="PRK00504.1"/>
    <property type="match status" value="1"/>
</dbReference>
<dbReference type="GO" id="GO:0005737">
    <property type="term" value="C:cytoplasm"/>
    <property type="evidence" value="ECO:0007669"/>
    <property type="project" value="UniProtKB-ARBA"/>
</dbReference>
<evidence type="ECO:0000256" key="3">
    <source>
        <dbReference type="ARBA" id="ARBA00023274"/>
    </source>
</evidence>
<dbReference type="Pfam" id="PF00471">
    <property type="entry name" value="Ribosomal_L33"/>
    <property type="match status" value="1"/>
</dbReference>
<name>A0A1F8GQW2_9BACT</name>
<dbReference type="GO" id="GO:0005840">
    <property type="term" value="C:ribosome"/>
    <property type="evidence" value="ECO:0007669"/>
    <property type="project" value="UniProtKB-KW"/>
</dbReference>
<dbReference type="InterPro" id="IPR001705">
    <property type="entry name" value="Ribosomal_bL33"/>
</dbReference>
<comment type="similarity">
    <text evidence="1 5">Belongs to the bacterial ribosomal protein bL33 family.</text>
</comment>
<evidence type="ECO:0000256" key="2">
    <source>
        <dbReference type="ARBA" id="ARBA00022980"/>
    </source>
</evidence>
<dbReference type="GO" id="GO:0003735">
    <property type="term" value="F:structural constituent of ribosome"/>
    <property type="evidence" value="ECO:0007669"/>
    <property type="project" value="InterPro"/>
</dbReference>
<dbReference type="EMBL" id="MGKO01000007">
    <property type="protein sequence ID" value="OGN27721.1"/>
    <property type="molecule type" value="Genomic_DNA"/>
</dbReference>
<organism evidence="6 7">
    <name type="scientific">Candidatus Yanofskybacteria bacterium RIFCSPLOWO2_01_FULL_49_17</name>
    <dbReference type="NCBI Taxonomy" id="1802700"/>
    <lineage>
        <taxon>Bacteria</taxon>
        <taxon>Candidatus Yanofskyibacteriota</taxon>
    </lineage>
</organism>
<dbReference type="Gene3D" id="2.20.28.120">
    <property type="entry name" value="Ribosomal protein L33"/>
    <property type="match status" value="1"/>
</dbReference>
<gene>
    <name evidence="5" type="primary">rpmG</name>
    <name evidence="6" type="ORF">A2941_02475</name>
</gene>
<keyword evidence="2 5" id="KW-0689">Ribosomal protein</keyword>
<dbReference type="NCBIfam" id="TIGR01023">
    <property type="entry name" value="rpmG_bact"/>
    <property type="match status" value="1"/>
</dbReference>
<dbReference type="SUPFAM" id="SSF57829">
    <property type="entry name" value="Zn-binding ribosomal proteins"/>
    <property type="match status" value="1"/>
</dbReference>
<sequence>MRNMSQENLLRLKCSVCKSANYYTTKNKKKVERKIEMQKFCKKCKKRTLHKEARLTG</sequence>
<evidence type="ECO:0000313" key="6">
    <source>
        <dbReference type="EMBL" id="OGN27721.1"/>
    </source>
</evidence>
<protein>
    <recommendedName>
        <fullName evidence="4 5">Large ribosomal subunit protein bL33</fullName>
    </recommendedName>
</protein>
<proteinExistence type="inferred from homology"/>
<evidence type="ECO:0000256" key="1">
    <source>
        <dbReference type="ARBA" id="ARBA00007596"/>
    </source>
</evidence>
<dbReference type="HAMAP" id="MF_00294">
    <property type="entry name" value="Ribosomal_bL33"/>
    <property type="match status" value="1"/>
</dbReference>
<dbReference type="InterPro" id="IPR038584">
    <property type="entry name" value="Ribosomal_bL33_sf"/>
</dbReference>
<accession>A0A1F8GQW2</accession>
<dbReference type="AlphaFoldDB" id="A0A1F8GQW2"/>
<comment type="caution">
    <text evidence="6">The sequence shown here is derived from an EMBL/GenBank/DDBJ whole genome shotgun (WGS) entry which is preliminary data.</text>
</comment>
<evidence type="ECO:0000256" key="4">
    <source>
        <dbReference type="ARBA" id="ARBA00035176"/>
    </source>
</evidence>
<reference evidence="6 7" key="1">
    <citation type="journal article" date="2016" name="Nat. Commun.">
        <title>Thousands of microbial genomes shed light on interconnected biogeochemical processes in an aquifer system.</title>
        <authorList>
            <person name="Anantharaman K."/>
            <person name="Brown C.T."/>
            <person name="Hug L.A."/>
            <person name="Sharon I."/>
            <person name="Castelle C.J."/>
            <person name="Probst A.J."/>
            <person name="Thomas B.C."/>
            <person name="Singh A."/>
            <person name="Wilkins M.J."/>
            <person name="Karaoz U."/>
            <person name="Brodie E.L."/>
            <person name="Williams K.H."/>
            <person name="Hubbard S.S."/>
            <person name="Banfield J.F."/>
        </authorList>
    </citation>
    <scope>NUCLEOTIDE SEQUENCE [LARGE SCALE GENOMIC DNA]</scope>
</reference>
<dbReference type="InterPro" id="IPR011332">
    <property type="entry name" value="Ribosomal_zn-bd"/>
</dbReference>
<keyword evidence="3 5" id="KW-0687">Ribonucleoprotein</keyword>
<evidence type="ECO:0000256" key="5">
    <source>
        <dbReference type="HAMAP-Rule" id="MF_00294"/>
    </source>
</evidence>
<dbReference type="GO" id="GO:1990904">
    <property type="term" value="C:ribonucleoprotein complex"/>
    <property type="evidence" value="ECO:0007669"/>
    <property type="project" value="UniProtKB-KW"/>
</dbReference>
<dbReference type="Proteomes" id="UP000178444">
    <property type="component" value="Unassembled WGS sequence"/>
</dbReference>